<evidence type="ECO:0000256" key="1">
    <source>
        <dbReference type="SAM" id="SignalP"/>
    </source>
</evidence>
<dbReference type="Proteomes" id="UP000799302">
    <property type="component" value="Unassembled WGS sequence"/>
</dbReference>
<evidence type="ECO:0008006" key="4">
    <source>
        <dbReference type="Google" id="ProtNLM"/>
    </source>
</evidence>
<keyword evidence="3" id="KW-1185">Reference proteome</keyword>
<protein>
    <recommendedName>
        <fullName evidence="4">Killer toxin Kp4 domain-containing protein</fullName>
    </recommendedName>
</protein>
<organism evidence="2 3">
    <name type="scientific">Microthyrium microscopicum</name>
    <dbReference type="NCBI Taxonomy" id="703497"/>
    <lineage>
        <taxon>Eukaryota</taxon>
        <taxon>Fungi</taxon>
        <taxon>Dikarya</taxon>
        <taxon>Ascomycota</taxon>
        <taxon>Pezizomycotina</taxon>
        <taxon>Dothideomycetes</taxon>
        <taxon>Dothideomycetes incertae sedis</taxon>
        <taxon>Microthyriales</taxon>
        <taxon>Microthyriaceae</taxon>
        <taxon>Microthyrium</taxon>
    </lineage>
</organism>
<accession>A0A6A6U969</accession>
<reference evidence="2" key="1">
    <citation type="journal article" date="2020" name="Stud. Mycol.">
        <title>101 Dothideomycetes genomes: a test case for predicting lifestyles and emergence of pathogens.</title>
        <authorList>
            <person name="Haridas S."/>
            <person name="Albert R."/>
            <person name="Binder M."/>
            <person name="Bloem J."/>
            <person name="Labutti K."/>
            <person name="Salamov A."/>
            <person name="Andreopoulos B."/>
            <person name="Baker S."/>
            <person name="Barry K."/>
            <person name="Bills G."/>
            <person name="Bluhm B."/>
            <person name="Cannon C."/>
            <person name="Castanera R."/>
            <person name="Culley D."/>
            <person name="Daum C."/>
            <person name="Ezra D."/>
            <person name="Gonzalez J."/>
            <person name="Henrissat B."/>
            <person name="Kuo A."/>
            <person name="Liang C."/>
            <person name="Lipzen A."/>
            <person name="Lutzoni F."/>
            <person name="Magnuson J."/>
            <person name="Mondo S."/>
            <person name="Nolan M."/>
            <person name="Ohm R."/>
            <person name="Pangilinan J."/>
            <person name="Park H.-J."/>
            <person name="Ramirez L."/>
            <person name="Alfaro M."/>
            <person name="Sun H."/>
            <person name="Tritt A."/>
            <person name="Yoshinaga Y."/>
            <person name="Zwiers L.-H."/>
            <person name="Turgeon B."/>
            <person name="Goodwin S."/>
            <person name="Spatafora J."/>
            <person name="Crous P."/>
            <person name="Grigoriev I."/>
        </authorList>
    </citation>
    <scope>NUCLEOTIDE SEQUENCE</scope>
    <source>
        <strain evidence="2">CBS 115976</strain>
    </source>
</reference>
<evidence type="ECO:0000313" key="2">
    <source>
        <dbReference type="EMBL" id="KAF2668156.1"/>
    </source>
</evidence>
<name>A0A6A6U969_9PEZI</name>
<keyword evidence="1" id="KW-0732">Signal</keyword>
<evidence type="ECO:0000313" key="3">
    <source>
        <dbReference type="Proteomes" id="UP000799302"/>
    </source>
</evidence>
<dbReference type="AlphaFoldDB" id="A0A6A6U969"/>
<proteinExistence type="predicted"/>
<sequence length="103" mass="10803">MKTTLLLATAFLSGLGAAEVPAEKDVLRNCTPKLLYCGQVLLRIGNYFNQINDALRASGQPTDQGHINNGLFYCTGGSNGEIKFQTYCGGGCVDGGGGNSDHC</sequence>
<dbReference type="EMBL" id="MU004236">
    <property type="protein sequence ID" value="KAF2668156.1"/>
    <property type="molecule type" value="Genomic_DNA"/>
</dbReference>
<feature type="signal peptide" evidence="1">
    <location>
        <begin position="1"/>
        <end position="18"/>
    </location>
</feature>
<feature type="chain" id="PRO_5025645686" description="Killer toxin Kp4 domain-containing protein" evidence="1">
    <location>
        <begin position="19"/>
        <end position="103"/>
    </location>
</feature>
<gene>
    <name evidence="2" type="ORF">BT63DRAFT_425472</name>
</gene>
<dbReference type="OrthoDB" id="3778167at2759"/>